<name>A0AAD5N0I8_PARTN</name>
<organism evidence="1 2">
    <name type="scientific">Parelaphostrongylus tenuis</name>
    <name type="common">Meningeal worm</name>
    <dbReference type="NCBI Taxonomy" id="148309"/>
    <lineage>
        <taxon>Eukaryota</taxon>
        <taxon>Metazoa</taxon>
        <taxon>Ecdysozoa</taxon>
        <taxon>Nematoda</taxon>
        <taxon>Chromadorea</taxon>
        <taxon>Rhabditida</taxon>
        <taxon>Rhabditina</taxon>
        <taxon>Rhabditomorpha</taxon>
        <taxon>Strongyloidea</taxon>
        <taxon>Metastrongylidae</taxon>
        <taxon>Parelaphostrongylus</taxon>
    </lineage>
</organism>
<protein>
    <submittedName>
        <fullName evidence="1">Uncharacterized protein</fullName>
    </submittedName>
</protein>
<reference evidence="1" key="1">
    <citation type="submission" date="2021-06" db="EMBL/GenBank/DDBJ databases">
        <title>Parelaphostrongylus tenuis whole genome reference sequence.</title>
        <authorList>
            <person name="Garwood T.J."/>
            <person name="Larsen P.A."/>
            <person name="Fountain-Jones N.M."/>
            <person name="Garbe J.R."/>
            <person name="Macchietto M.G."/>
            <person name="Kania S.A."/>
            <person name="Gerhold R.W."/>
            <person name="Richards J.E."/>
            <person name="Wolf T.M."/>
        </authorList>
    </citation>
    <scope>NUCLEOTIDE SEQUENCE</scope>
    <source>
        <strain evidence="1">MNPRO001-30</strain>
        <tissue evidence="1">Meninges</tissue>
    </source>
</reference>
<keyword evidence="2" id="KW-1185">Reference proteome</keyword>
<accession>A0AAD5N0I8</accession>
<dbReference type="EMBL" id="JAHQIW010003591">
    <property type="protein sequence ID" value="KAJ1359271.1"/>
    <property type="molecule type" value="Genomic_DNA"/>
</dbReference>
<evidence type="ECO:0000313" key="1">
    <source>
        <dbReference type="EMBL" id="KAJ1359271.1"/>
    </source>
</evidence>
<evidence type="ECO:0000313" key="2">
    <source>
        <dbReference type="Proteomes" id="UP001196413"/>
    </source>
</evidence>
<dbReference type="Proteomes" id="UP001196413">
    <property type="component" value="Unassembled WGS sequence"/>
</dbReference>
<proteinExistence type="predicted"/>
<sequence>MDGEAAKSPFFLAGSGGGVSNIPQEKQAKHPIFAENLQADGDIPADESGSLLLCQNQCLSGDERVT</sequence>
<comment type="caution">
    <text evidence="1">The sequence shown here is derived from an EMBL/GenBank/DDBJ whole genome shotgun (WGS) entry which is preliminary data.</text>
</comment>
<dbReference type="AlphaFoldDB" id="A0AAD5N0I8"/>
<gene>
    <name evidence="1" type="ORF">KIN20_017961</name>
</gene>